<dbReference type="Proteomes" id="UP000251313">
    <property type="component" value="Unassembled WGS sequence"/>
</dbReference>
<dbReference type="InterPro" id="IPR001296">
    <property type="entry name" value="Glyco_trans_1"/>
</dbReference>
<dbReference type="PANTHER" id="PTHR12526:SF630">
    <property type="entry name" value="GLYCOSYLTRANSFERASE"/>
    <property type="match status" value="1"/>
</dbReference>
<accession>A0AB38FZ56</accession>
<sequence>MRKAHIINLEKMGGVERLFLQYIHDNTAKNDVIFCISNKIGPEIAQHLANRNVVFVNRMLNAFTLKYPVFARKYALQTKLWLADPEAVIVWDLIPGFAGKPARGKVIYYDHGCSWRYAHNAKTLGFFAMLDGCISAAKASKRVMELRFNLTCPVQTVINRILPPPNIERGPKPLTSPLKLGIAARLVGLKGISVALLAVKALRDRGVDVTLDIAGKGPDEAAFRALAEKLNITDCVNFLGFQDDLSQFFNHIHIYLSTPVTEPFGLSCMEALFYGVPVIFPNIDGQPEVVKDGVCGIGITPTITPAAHQEQTGISVDFPHQVYSPYSDTLVEPLLMSPEAIANAVQQIAGSAYADYRDNAFKYVEEHFDYKNFICEFNARISDIVDANVKK</sequence>
<organism evidence="3 4">
    <name type="scientific">Yokenella regensburgei</name>
    <dbReference type="NCBI Taxonomy" id="158877"/>
    <lineage>
        <taxon>Bacteria</taxon>
        <taxon>Pseudomonadati</taxon>
        <taxon>Pseudomonadota</taxon>
        <taxon>Gammaproteobacteria</taxon>
        <taxon>Enterobacterales</taxon>
        <taxon>Enterobacteriaceae</taxon>
        <taxon>Yokenella</taxon>
    </lineage>
</organism>
<dbReference type="Pfam" id="PF00534">
    <property type="entry name" value="Glycos_transf_1"/>
    <property type="match status" value="1"/>
</dbReference>
<dbReference type="Gene3D" id="3.40.50.2000">
    <property type="entry name" value="Glycogen Phosphorylase B"/>
    <property type="match status" value="1"/>
</dbReference>
<dbReference type="GO" id="GO:1901135">
    <property type="term" value="P:carbohydrate derivative metabolic process"/>
    <property type="evidence" value="ECO:0007669"/>
    <property type="project" value="UniProtKB-ARBA"/>
</dbReference>
<dbReference type="PANTHER" id="PTHR12526">
    <property type="entry name" value="GLYCOSYLTRANSFERASE"/>
    <property type="match status" value="1"/>
</dbReference>
<dbReference type="EMBL" id="UAVL01000018">
    <property type="protein sequence ID" value="SQA64259.1"/>
    <property type="molecule type" value="Genomic_DNA"/>
</dbReference>
<dbReference type="EMBL" id="RBIZ01000006">
    <property type="protein sequence ID" value="RKR53439.1"/>
    <property type="molecule type" value="Genomic_DNA"/>
</dbReference>
<evidence type="ECO:0000259" key="1">
    <source>
        <dbReference type="Pfam" id="PF00534"/>
    </source>
</evidence>
<keyword evidence="3" id="KW-0328">Glycosyltransferase</keyword>
<dbReference type="GeneID" id="66905867"/>
<reference evidence="3 4" key="1">
    <citation type="submission" date="2018-06" db="EMBL/GenBank/DDBJ databases">
        <authorList>
            <consortium name="Pathogen Informatics"/>
            <person name="Doyle S."/>
        </authorList>
    </citation>
    <scope>NUCLEOTIDE SEQUENCE [LARGE SCALE GENOMIC DNA]</scope>
    <source>
        <strain evidence="3 4">NCTC11967</strain>
    </source>
</reference>
<dbReference type="EC" id="2.4.1.11" evidence="3"/>
<comment type="caution">
    <text evidence="3">The sequence shown here is derived from an EMBL/GenBank/DDBJ whole genome shotgun (WGS) entry which is preliminary data.</text>
</comment>
<feature type="domain" description="Glycosyl transferase family 1" evidence="1">
    <location>
        <begin position="179"/>
        <end position="304"/>
    </location>
</feature>
<evidence type="ECO:0000313" key="5">
    <source>
        <dbReference type="Proteomes" id="UP000267341"/>
    </source>
</evidence>
<dbReference type="AlphaFoldDB" id="A0AB38FZ56"/>
<evidence type="ECO:0000313" key="4">
    <source>
        <dbReference type="Proteomes" id="UP000251313"/>
    </source>
</evidence>
<keyword evidence="5" id="KW-1185">Reference proteome</keyword>
<protein>
    <submittedName>
        <fullName evidence="3">Glycogen synthase</fullName>
        <ecNumber evidence="3">2.4.1.11</ecNumber>
    </submittedName>
    <submittedName>
        <fullName evidence="2">Glycosyltransferase involved in cell wall biosynthesis</fullName>
    </submittedName>
</protein>
<evidence type="ECO:0000313" key="3">
    <source>
        <dbReference type="EMBL" id="SQA64259.1"/>
    </source>
</evidence>
<gene>
    <name evidence="2" type="ORF">C7387_3894</name>
    <name evidence="3" type="ORF">NCTC11967_03357</name>
</gene>
<dbReference type="GO" id="GO:0004373">
    <property type="term" value="F:alpha-1,4-glucan glucosyltransferase (UDP-glucose donor) activity"/>
    <property type="evidence" value="ECO:0007669"/>
    <property type="project" value="UniProtKB-EC"/>
</dbReference>
<evidence type="ECO:0000313" key="2">
    <source>
        <dbReference type="EMBL" id="RKR53439.1"/>
    </source>
</evidence>
<dbReference type="RefSeq" id="WP_038253638.1">
    <property type="nucleotide sequence ID" value="NZ_DAMADI010000006.1"/>
</dbReference>
<reference evidence="2 5" key="2">
    <citation type="submission" date="2018-10" db="EMBL/GenBank/DDBJ databases">
        <title>Genomic Encyclopedia of Type Strains, Phase IV (KMG-IV): sequencing the most valuable type-strain genomes for metagenomic binning, comparative biology and taxonomic classification.</title>
        <authorList>
            <person name="Goeker M."/>
        </authorList>
    </citation>
    <scope>NUCLEOTIDE SEQUENCE [LARGE SCALE GENOMIC DNA]</scope>
    <source>
        <strain evidence="2 5">DSM 5079</strain>
    </source>
</reference>
<keyword evidence="3" id="KW-0808">Transferase</keyword>
<dbReference type="SUPFAM" id="SSF53756">
    <property type="entry name" value="UDP-Glycosyltransferase/glycogen phosphorylase"/>
    <property type="match status" value="1"/>
</dbReference>
<dbReference type="Proteomes" id="UP000267341">
    <property type="component" value="Unassembled WGS sequence"/>
</dbReference>
<proteinExistence type="predicted"/>
<name>A0AB38FZ56_9ENTR</name>